<dbReference type="PROSITE" id="PS50011">
    <property type="entry name" value="PROTEIN_KINASE_DOM"/>
    <property type="match status" value="1"/>
</dbReference>
<dbReference type="Pfam" id="PF00069">
    <property type="entry name" value="Pkinase"/>
    <property type="match status" value="1"/>
</dbReference>
<feature type="non-terminal residue" evidence="7">
    <location>
        <position position="1"/>
    </location>
</feature>
<dbReference type="InterPro" id="IPR008271">
    <property type="entry name" value="Ser/Thr_kinase_AS"/>
</dbReference>
<dbReference type="PROSITE" id="PS00108">
    <property type="entry name" value="PROTEIN_KINASE_ST"/>
    <property type="match status" value="1"/>
</dbReference>
<evidence type="ECO:0000256" key="4">
    <source>
        <dbReference type="ARBA" id="ARBA00022840"/>
    </source>
</evidence>
<comment type="caution">
    <text evidence="7">The sequence shown here is derived from an EMBL/GenBank/DDBJ whole genome shotgun (WGS) entry which is preliminary data.</text>
</comment>
<evidence type="ECO:0000256" key="1">
    <source>
        <dbReference type="ARBA" id="ARBA00022679"/>
    </source>
</evidence>
<dbReference type="InterPro" id="IPR000719">
    <property type="entry name" value="Prot_kinase_dom"/>
</dbReference>
<dbReference type="EMBL" id="BTSX01000002">
    <property type="protein sequence ID" value="GMS82339.1"/>
    <property type="molecule type" value="Genomic_DNA"/>
</dbReference>
<organism evidence="7 8">
    <name type="scientific">Pristionchus entomophagus</name>
    <dbReference type="NCBI Taxonomy" id="358040"/>
    <lineage>
        <taxon>Eukaryota</taxon>
        <taxon>Metazoa</taxon>
        <taxon>Ecdysozoa</taxon>
        <taxon>Nematoda</taxon>
        <taxon>Chromadorea</taxon>
        <taxon>Rhabditida</taxon>
        <taxon>Rhabditina</taxon>
        <taxon>Diplogasteromorpha</taxon>
        <taxon>Diplogasteroidea</taxon>
        <taxon>Neodiplogasteridae</taxon>
        <taxon>Pristionchus</taxon>
    </lineage>
</organism>
<dbReference type="GO" id="GO:0005524">
    <property type="term" value="F:ATP binding"/>
    <property type="evidence" value="ECO:0007669"/>
    <property type="project" value="UniProtKB-KW"/>
</dbReference>
<comment type="similarity">
    <text evidence="5">Belongs to the protein kinase superfamily. Ser/Thr protein kinase family. GCN2 subfamily.</text>
</comment>
<feature type="domain" description="Protein kinase" evidence="6">
    <location>
        <begin position="1"/>
        <end position="177"/>
    </location>
</feature>
<evidence type="ECO:0000259" key="6">
    <source>
        <dbReference type="PROSITE" id="PS50011"/>
    </source>
</evidence>
<keyword evidence="4" id="KW-0067">ATP-binding</keyword>
<dbReference type="SUPFAM" id="SSF56112">
    <property type="entry name" value="Protein kinase-like (PK-like)"/>
    <property type="match status" value="1"/>
</dbReference>
<dbReference type="Proteomes" id="UP001432027">
    <property type="component" value="Unassembled WGS sequence"/>
</dbReference>
<reference evidence="7" key="1">
    <citation type="submission" date="2023-10" db="EMBL/GenBank/DDBJ databases">
        <title>Genome assembly of Pristionchus species.</title>
        <authorList>
            <person name="Yoshida K."/>
            <person name="Sommer R.J."/>
        </authorList>
    </citation>
    <scope>NUCLEOTIDE SEQUENCE</scope>
    <source>
        <strain evidence="7">RS0144</strain>
    </source>
</reference>
<dbReference type="PANTHER" id="PTHR11042">
    <property type="entry name" value="EUKARYOTIC TRANSLATION INITIATION FACTOR 2-ALPHA KINASE EIF2-ALPHA KINASE -RELATED"/>
    <property type="match status" value="1"/>
</dbReference>
<dbReference type="GO" id="GO:0005737">
    <property type="term" value="C:cytoplasm"/>
    <property type="evidence" value="ECO:0007669"/>
    <property type="project" value="TreeGrafter"/>
</dbReference>
<protein>
    <recommendedName>
        <fullName evidence="6">Protein kinase domain-containing protein</fullName>
    </recommendedName>
</protein>
<dbReference type="SMART" id="SM00220">
    <property type="entry name" value="S_TKc"/>
    <property type="match status" value="1"/>
</dbReference>
<evidence type="ECO:0000256" key="5">
    <source>
        <dbReference type="ARBA" id="ARBA00037982"/>
    </source>
</evidence>
<dbReference type="AlphaFoldDB" id="A0AAV5SHJ2"/>
<name>A0AAV5SHJ2_9BILA</name>
<sequence>NHSLFDWLNDNHDPASRDLFRMKKWFKQMVSAVEYIHSKNLIHRDLKPSNVLFVEKDVLKLCDLGIATERRYDEESDSEIVGTSTGTALYMSPEQRLWFRYSSRSDVFSLGLMFVEMCIVIKAPDRSEIFDGFRRGDQHSLSSLIKDETTVDFIKFLTQVEPRNRPSSREMIDHIFLA</sequence>
<keyword evidence="8" id="KW-1185">Reference proteome</keyword>
<keyword evidence="2" id="KW-0547">Nucleotide-binding</keyword>
<dbReference type="GO" id="GO:0005634">
    <property type="term" value="C:nucleus"/>
    <property type="evidence" value="ECO:0007669"/>
    <property type="project" value="TreeGrafter"/>
</dbReference>
<dbReference type="InterPro" id="IPR050339">
    <property type="entry name" value="CC_SR_Kinase"/>
</dbReference>
<evidence type="ECO:0000313" key="8">
    <source>
        <dbReference type="Proteomes" id="UP001432027"/>
    </source>
</evidence>
<proteinExistence type="inferred from homology"/>
<evidence type="ECO:0000256" key="2">
    <source>
        <dbReference type="ARBA" id="ARBA00022741"/>
    </source>
</evidence>
<dbReference type="FunFam" id="1.10.510.10:FF:001020">
    <property type="entry name" value="Transmembrane ion channel"/>
    <property type="match status" value="1"/>
</dbReference>
<dbReference type="InterPro" id="IPR011009">
    <property type="entry name" value="Kinase-like_dom_sf"/>
</dbReference>
<dbReference type="Gene3D" id="1.10.510.10">
    <property type="entry name" value="Transferase(Phosphotransferase) domain 1"/>
    <property type="match status" value="1"/>
</dbReference>
<gene>
    <name evidence="7" type="ORF">PENTCL1PPCAC_4514</name>
</gene>
<dbReference type="PANTHER" id="PTHR11042:SF91">
    <property type="entry name" value="EUKARYOTIC TRANSLATION INITIATION FACTOR 2-ALPHA KINASE"/>
    <property type="match status" value="1"/>
</dbReference>
<keyword evidence="3" id="KW-0418">Kinase</keyword>
<evidence type="ECO:0000256" key="3">
    <source>
        <dbReference type="ARBA" id="ARBA00022777"/>
    </source>
</evidence>
<dbReference type="GO" id="GO:0004694">
    <property type="term" value="F:eukaryotic translation initiation factor 2alpha kinase activity"/>
    <property type="evidence" value="ECO:0007669"/>
    <property type="project" value="TreeGrafter"/>
</dbReference>
<evidence type="ECO:0000313" key="7">
    <source>
        <dbReference type="EMBL" id="GMS82339.1"/>
    </source>
</evidence>
<keyword evidence="1" id="KW-0808">Transferase</keyword>
<accession>A0AAV5SHJ2</accession>